<proteinExistence type="predicted"/>
<accession>A0A401GUP1</accession>
<sequence>MAVARYPFNKPTADLILRSSDRVLFRTHKTILAEASPFLARIIPHSAAAHGASVNDLPVLEIEAQSRTVENLLTICYPVPNPLLASSREISDVLHAAAKYDVSYAFVVCKQALLHPDLVRDDPLGVYAVACMHRLEGVARAAARHTLRFPYLLRPSEAMNALPAPERSWLLWYRDGCRQVAIRTVHFWYSSRIERAKNLTFECEECRDLDIPPEENLIEFSVDKEYFLAHTLALMDKTPCGEVILNDAELGSWSFVDTQEISCCGCREGIALAMRRFRADLAREVDRAIFPD</sequence>
<feature type="domain" description="BTB" evidence="1">
    <location>
        <begin position="13"/>
        <end position="77"/>
    </location>
</feature>
<keyword evidence="3" id="KW-1185">Reference proteome</keyword>
<dbReference type="OrthoDB" id="2739487at2759"/>
<evidence type="ECO:0000259" key="1">
    <source>
        <dbReference type="PROSITE" id="PS50097"/>
    </source>
</evidence>
<dbReference type="InterPro" id="IPR011333">
    <property type="entry name" value="SKP1/BTB/POZ_sf"/>
</dbReference>
<dbReference type="Proteomes" id="UP000287166">
    <property type="component" value="Unassembled WGS sequence"/>
</dbReference>
<gene>
    <name evidence="2" type="ORF">SCP_0804710</name>
</gene>
<dbReference type="InParanoid" id="A0A401GUP1"/>
<dbReference type="InterPro" id="IPR000210">
    <property type="entry name" value="BTB/POZ_dom"/>
</dbReference>
<reference evidence="2 3" key="1">
    <citation type="journal article" date="2018" name="Sci. Rep.">
        <title>Genome sequence of the cauliflower mushroom Sparassis crispa (Hanabiratake) and its association with beneficial usage.</title>
        <authorList>
            <person name="Kiyama R."/>
            <person name="Furutani Y."/>
            <person name="Kawaguchi K."/>
            <person name="Nakanishi T."/>
        </authorList>
    </citation>
    <scope>NUCLEOTIDE SEQUENCE [LARGE SCALE GENOMIC DNA]</scope>
</reference>
<dbReference type="PROSITE" id="PS50097">
    <property type="entry name" value="BTB"/>
    <property type="match status" value="1"/>
</dbReference>
<dbReference type="STRING" id="139825.A0A401GUP1"/>
<protein>
    <recommendedName>
        <fullName evidence="1">BTB domain-containing protein</fullName>
    </recommendedName>
</protein>
<dbReference type="RefSeq" id="XP_027616860.1">
    <property type="nucleotide sequence ID" value="XM_027761059.1"/>
</dbReference>
<evidence type="ECO:0000313" key="3">
    <source>
        <dbReference type="Proteomes" id="UP000287166"/>
    </source>
</evidence>
<evidence type="ECO:0000313" key="2">
    <source>
        <dbReference type="EMBL" id="GBE85947.1"/>
    </source>
</evidence>
<dbReference type="AlphaFoldDB" id="A0A401GUP1"/>
<organism evidence="2 3">
    <name type="scientific">Sparassis crispa</name>
    <dbReference type="NCBI Taxonomy" id="139825"/>
    <lineage>
        <taxon>Eukaryota</taxon>
        <taxon>Fungi</taxon>
        <taxon>Dikarya</taxon>
        <taxon>Basidiomycota</taxon>
        <taxon>Agaricomycotina</taxon>
        <taxon>Agaricomycetes</taxon>
        <taxon>Polyporales</taxon>
        <taxon>Sparassidaceae</taxon>
        <taxon>Sparassis</taxon>
    </lineage>
</organism>
<dbReference type="GeneID" id="38782864"/>
<name>A0A401GUP1_9APHY</name>
<dbReference type="EMBL" id="BFAD01000008">
    <property type="protein sequence ID" value="GBE85947.1"/>
    <property type="molecule type" value="Genomic_DNA"/>
</dbReference>
<dbReference type="Gene3D" id="3.30.710.10">
    <property type="entry name" value="Potassium Channel Kv1.1, Chain A"/>
    <property type="match status" value="1"/>
</dbReference>
<dbReference type="Pfam" id="PF00651">
    <property type="entry name" value="BTB"/>
    <property type="match status" value="1"/>
</dbReference>
<comment type="caution">
    <text evidence="2">The sequence shown here is derived from an EMBL/GenBank/DDBJ whole genome shotgun (WGS) entry which is preliminary data.</text>
</comment>
<dbReference type="SUPFAM" id="SSF54695">
    <property type="entry name" value="POZ domain"/>
    <property type="match status" value="1"/>
</dbReference>
<dbReference type="SMART" id="SM00225">
    <property type="entry name" value="BTB"/>
    <property type="match status" value="1"/>
</dbReference>